<reference evidence="1" key="1">
    <citation type="journal article" date="2023" name="GigaByte">
        <title>Genome assembly of the bearded iris, Iris pallida Lam.</title>
        <authorList>
            <person name="Bruccoleri R.E."/>
            <person name="Oakeley E.J."/>
            <person name="Faust A.M.E."/>
            <person name="Altorfer M."/>
            <person name="Dessus-Babus S."/>
            <person name="Burckhardt D."/>
            <person name="Oertli M."/>
            <person name="Naumann U."/>
            <person name="Petersen F."/>
            <person name="Wong J."/>
        </authorList>
    </citation>
    <scope>NUCLEOTIDE SEQUENCE</scope>
    <source>
        <strain evidence="1">GSM-AAB239-AS_SAM_17_03QT</strain>
    </source>
</reference>
<name>A0AAX6I4D7_IRIPA</name>
<keyword evidence="2" id="KW-1185">Reference proteome</keyword>
<evidence type="ECO:0000313" key="2">
    <source>
        <dbReference type="Proteomes" id="UP001140949"/>
    </source>
</evidence>
<comment type="caution">
    <text evidence="1">The sequence shown here is derived from an EMBL/GenBank/DDBJ whole genome shotgun (WGS) entry which is preliminary data.</text>
</comment>
<dbReference type="AlphaFoldDB" id="A0AAX6I4D7"/>
<evidence type="ECO:0000313" key="1">
    <source>
        <dbReference type="EMBL" id="KAJ6847717.1"/>
    </source>
</evidence>
<organism evidence="1 2">
    <name type="scientific">Iris pallida</name>
    <name type="common">Sweet iris</name>
    <dbReference type="NCBI Taxonomy" id="29817"/>
    <lineage>
        <taxon>Eukaryota</taxon>
        <taxon>Viridiplantae</taxon>
        <taxon>Streptophyta</taxon>
        <taxon>Embryophyta</taxon>
        <taxon>Tracheophyta</taxon>
        <taxon>Spermatophyta</taxon>
        <taxon>Magnoliopsida</taxon>
        <taxon>Liliopsida</taxon>
        <taxon>Asparagales</taxon>
        <taxon>Iridaceae</taxon>
        <taxon>Iridoideae</taxon>
        <taxon>Irideae</taxon>
        <taxon>Iris</taxon>
    </lineage>
</organism>
<sequence>MWLDYVLWFGSLSGMETTDVGYVYLLDYVVVGQVMDVCGGMCITKNLVYEQYSLLI</sequence>
<gene>
    <name evidence="1" type="ORF">M6B38_276435</name>
</gene>
<dbReference type="Proteomes" id="UP001140949">
    <property type="component" value="Unassembled WGS sequence"/>
</dbReference>
<proteinExistence type="predicted"/>
<dbReference type="EMBL" id="JANAVB010004998">
    <property type="protein sequence ID" value="KAJ6847717.1"/>
    <property type="molecule type" value="Genomic_DNA"/>
</dbReference>
<reference evidence="1" key="2">
    <citation type="submission" date="2023-04" db="EMBL/GenBank/DDBJ databases">
        <authorList>
            <person name="Bruccoleri R.E."/>
            <person name="Oakeley E.J."/>
            <person name="Faust A.-M."/>
            <person name="Dessus-Babus S."/>
            <person name="Altorfer M."/>
            <person name="Burckhardt D."/>
            <person name="Oertli M."/>
            <person name="Naumann U."/>
            <person name="Petersen F."/>
            <person name="Wong J."/>
        </authorList>
    </citation>
    <scope>NUCLEOTIDE SEQUENCE</scope>
    <source>
        <strain evidence="1">GSM-AAB239-AS_SAM_17_03QT</strain>
        <tissue evidence="1">Leaf</tissue>
    </source>
</reference>
<protein>
    <submittedName>
        <fullName evidence="1">Basic proline-rich protein-like</fullName>
    </submittedName>
</protein>
<accession>A0AAX6I4D7</accession>